<dbReference type="RefSeq" id="WP_067885977.1">
    <property type="nucleotide sequence ID" value="NZ_VSFG01000009.1"/>
</dbReference>
<evidence type="ECO:0000313" key="6">
    <source>
        <dbReference type="Proteomes" id="UP000323380"/>
    </source>
</evidence>
<dbReference type="GO" id="GO:0000976">
    <property type="term" value="F:transcription cis-regulatory region binding"/>
    <property type="evidence" value="ECO:0007669"/>
    <property type="project" value="TreeGrafter"/>
</dbReference>
<dbReference type="SUPFAM" id="SSF46785">
    <property type="entry name" value="Winged helix' DNA-binding domain"/>
    <property type="match status" value="1"/>
</dbReference>
<evidence type="ECO:0000259" key="4">
    <source>
        <dbReference type="PROSITE" id="PS50949"/>
    </source>
</evidence>
<dbReference type="InterPro" id="IPR028082">
    <property type="entry name" value="Peripla_BP_I"/>
</dbReference>
<evidence type="ECO:0000256" key="2">
    <source>
        <dbReference type="ARBA" id="ARBA00023125"/>
    </source>
</evidence>
<dbReference type="PROSITE" id="PS50949">
    <property type="entry name" value="HTH_GNTR"/>
    <property type="match status" value="1"/>
</dbReference>
<sequence>MSAENTASGRELKFRRMARQLRTEIRSGAWVAGAKLPTEQELARLHNVSLTTVRRALEDLAEEGLVVRRQGAGTFVAGQQPPVRGDGSVVGVIVPDTTLYYPKVLKGIEETLAAAGARLMLACAHYNPSEEETALQRMLDSGVHGLLVVPTLVGSPDPAATVRRLAALPVPTVLIERGLDDGDDEADHVRTDHRAGGYSAVRHLAALGHTRIALLTRSENPTHGPVTRGFQDAMADPRLTAVTPFSAPMRAWNPQVADDNVRRLAEEGATAVVCFGDKEALFVVSAARRLGLAVPGDLAIVAYDDEIAEMAEIPLTAVSPPKRALGRRAAELVLQRMREPDLPVHQIRLRPGIVVRQSCGAALKENRS</sequence>
<dbReference type="SMART" id="SM00345">
    <property type="entry name" value="HTH_GNTR"/>
    <property type="match status" value="1"/>
</dbReference>
<name>A0A5D0NBY2_9ACTN</name>
<organism evidence="5 6">
    <name type="scientific">Actinomadura chibensis</name>
    <dbReference type="NCBI Taxonomy" id="392828"/>
    <lineage>
        <taxon>Bacteria</taxon>
        <taxon>Bacillati</taxon>
        <taxon>Actinomycetota</taxon>
        <taxon>Actinomycetes</taxon>
        <taxon>Streptosporangiales</taxon>
        <taxon>Thermomonosporaceae</taxon>
        <taxon>Actinomadura</taxon>
    </lineage>
</organism>
<dbReference type="SUPFAM" id="SSF53822">
    <property type="entry name" value="Periplasmic binding protein-like I"/>
    <property type="match status" value="1"/>
</dbReference>
<dbReference type="GO" id="GO:0003700">
    <property type="term" value="F:DNA-binding transcription factor activity"/>
    <property type="evidence" value="ECO:0007669"/>
    <property type="project" value="InterPro"/>
</dbReference>
<dbReference type="PRINTS" id="PR00035">
    <property type="entry name" value="HTHGNTR"/>
</dbReference>
<evidence type="ECO:0000256" key="1">
    <source>
        <dbReference type="ARBA" id="ARBA00023015"/>
    </source>
</evidence>
<evidence type="ECO:0000313" key="5">
    <source>
        <dbReference type="EMBL" id="TYB41883.1"/>
    </source>
</evidence>
<feature type="domain" description="HTH gntR-type" evidence="4">
    <location>
        <begin position="11"/>
        <end position="79"/>
    </location>
</feature>
<reference evidence="5 6" key="1">
    <citation type="submission" date="2019-08" db="EMBL/GenBank/DDBJ databases">
        <title>Actinomadura sp. nov. CYP1-5 isolated from mountain soil.</title>
        <authorList>
            <person name="Songsumanus A."/>
            <person name="Kuncharoen N."/>
            <person name="Kudo T."/>
            <person name="Yuki M."/>
            <person name="Igarashi Y."/>
            <person name="Tanasupawat S."/>
        </authorList>
    </citation>
    <scope>NUCLEOTIDE SEQUENCE [LARGE SCALE GENOMIC DNA]</scope>
    <source>
        <strain evidence="5 6">JCM 14158</strain>
    </source>
</reference>
<proteinExistence type="predicted"/>
<dbReference type="Gene3D" id="1.10.10.10">
    <property type="entry name" value="Winged helix-like DNA-binding domain superfamily/Winged helix DNA-binding domain"/>
    <property type="match status" value="1"/>
</dbReference>
<dbReference type="AlphaFoldDB" id="A0A5D0NBY2"/>
<accession>A0A5D0NBY2</accession>
<keyword evidence="1" id="KW-0805">Transcription regulation</keyword>
<dbReference type="Proteomes" id="UP000323380">
    <property type="component" value="Unassembled WGS sequence"/>
</dbReference>
<dbReference type="Gene3D" id="3.40.50.2300">
    <property type="match status" value="2"/>
</dbReference>
<dbReference type="InterPro" id="IPR036388">
    <property type="entry name" value="WH-like_DNA-bd_sf"/>
</dbReference>
<dbReference type="PANTHER" id="PTHR30146:SF155">
    <property type="entry name" value="ALANINE RACEMASE"/>
    <property type="match status" value="1"/>
</dbReference>
<dbReference type="InterPro" id="IPR000524">
    <property type="entry name" value="Tscrpt_reg_HTH_GntR"/>
</dbReference>
<dbReference type="InterPro" id="IPR046335">
    <property type="entry name" value="LacI/GalR-like_sensor"/>
</dbReference>
<dbReference type="Pfam" id="PF00392">
    <property type="entry name" value="GntR"/>
    <property type="match status" value="1"/>
</dbReference>
<gene>
    <name evidence="5" type="ORF">FXF69_33685</name>
</gene>
<comment type="caution">
    <text evidence="5">The sequence shown here is derived from an EMBL/GenBank/DDBJ whole genome shotgun (WGS) entry which is preliminary data.</text>
</comment>
<dbReference type="STRING" id="1220554.GCA_001552135_01076"/>
<keyword evidence="3" id="KW-0804">Transcription</keyword>
<dbReference type="InterPro" id="IPR036390">
    <property type="entry name" value="WH_DNA-bd_sf"/>
</dbReference>
<dbReference type="CDD" id="cd07377">
    <property type="entry name" value="WHTH_GntR"/>
    <property type="match status" value="1"/>
</dbReference>
<evidence type="ECO:0000256" key="3">
    <source>
        <dbReference type="ARBA" id="ARBA00023163"/>
    </source>
</evidence>
<dbReference type="PANTHER" id="PTHR30146">
    <property type="entry name" value="LACI-RELATED TRANSCRIPTIONAL REPRESSOR"/>
    <property type="match status" value="1"/>
</dbReference>
<keyword evidence="2" id="KW-0238">DNA-binding</keyword>
<dbReference type="EMBL" id="VSFG01000009">
    <property type="protein sequence ID" value="TYB41883.1"/>
    <property type="molecule type" value="Genomic_DNA"/>
</dbReference>
<keyword evidence="6" id="KW-1185">Reference proteome</keyword>
<dbReference type="Pfam" id="PF13377">
    <property type="entry name" value="Peripla_BP_3"/>
    <property type="match status" value="1"/>
</dbReference>
<protein>
    <submittedName>
        <fullName evidence="5">LacI family transcriptional regulator</fullName>
    </submittedName>
</protein>